<feature type="domain" description="ABC transmembrane type-1" evidence="8">
    <location>
        <begin position="86"/>
        <end position="275"/>
    </location>
</feature>
<dbReference type="InterPro" id="IPR050366">
    <property type="entry name" value="BP-dependent_transpt_permease"/>
</dbReference>
<evidence type="ECO:0000256" key="5">
    <source>
        <dbReference type="ARBA" id="ARBA00022989"/>
    </source>
</evidence>
<dbReference type="EMBL" id="JBHUCO010000047">
    <property type="protein sequence ID" value="MFD1522675.1"/>
    <property type="molecule type" value="Genomic_DNA"/>
</dbReference>
<evidence type="ECO:0000313" key="9">
    <source>
        <dbReference type="EMBL" id="MFD1522675.1"/>
    </source>
</evidence>
<evidence type="ECO:0000256" key="1">
    <source>
        <dbReference type="ARBA" id="ARBA00004651"/>
    </source>
</evidence>
<keyword evidence="2 7" id="KW-0813">Transport</keyword>
<comment type="caution">
    <text evidence="9">The sequence shown here is derived from an EMBL/GenBank/DDBJ whole genome shotgun (WGS) entry which is preliminary data.</text>
</comment>
<dbReference type="Proteomes" id="UP001597114">
    <property type="component" value="Unassembled WGS sequence"/>
</dbReference>
<feature type="transmembrane region" description="Helical" evidence="7">
    <location>
        <begin position="151"/>
        <end position="168"/>
    </location>
</feature>
<dbReference type="InterPro" id="IPR035906">
    <property type="entry name" value="MetI-like_sf"/>
</dbReference>
<gene>
    <name evidence="9" type="ORF">ACFSJD_34640</name>
</gene>
<dbReference type="PROSITE" id="PS50928">
    <property type="entry name" value="ABC_TM1"/>
    <property type="match status" value="1"/>
</dbReference>
<evidence type="ECO:0000313" key="10">
    <source>
        <dbReference type="Proteomes" id="UP001597114"/>
    </source>
</evidence>
<evidence type="ECO:0000256" key="2">
    <source>
        <dbReference type="ARBA" id="ARBA00022448"/>
    </source>
</evidence>
<protein>
    <submittedName>
        <fullName evidence="9">ABC transporter permease</fullName>
    </submittedName>
</protein>
<feature type="transmembrane region" description="Helical" evidence="7">
    <location>
        <begin position="90"/>
        <end position="113"/>
    </location>
</feature>
<comment type="subcellular location">
    <subcellularLocation>
        <location evidence="1 7">Cell membrane</location>
        <topology evidence="1 7">Multi-pass membrane protein</topology>
    </subcellularLocation>
</comment>
<dbReference type="RefSeq" id="WP_344728150.1">
    <property type="nucleotide sequence ID" value="NZ_BAAAUS010000049.1"/>
</dbReference>
<keyword evidence="4 7" id="KW-0812">Transmembrane</keyword>
<feature type="transmembrane region" description="Helical" evidence="7">
    <location>
        <begin position="125"/>
        <end position="145"/>
    </location>
</feature>
<reference evidence="10" key="1">
    <citation type="journal article" date="2019" name="Int. J. Syst. Evol. Microbiol.">
        <title>The Global Catalogue of Microorganisms (GCM) 10K type strain sequencing project: providing services to taxonomists for standard genome sequencing and annotation.</title>
        <authorList>
            <consortium name="The Broad Institute Genomics Platform"/>
            <consortium name="The Broad Institute Genome Sequencing Center for Infectious Disease"/>
            <person name="Wu L."/>
            <person name="Ma J."/>
        </authorList>
    </citation>
    <scope>NUCLEOTIDE SEQUENCE [LARGE SCALE GENOMIC DNA]</scope>
    <source>
        <strain evidence="10">CCM 7043</strain>
    </source>
</reference>
<dbReference type="SUPFAM" id="SSF161098">
    <property type="entry name" value="MetI-like"/>
    <property type="match status" value="1"/>
</dbReference>
<evidence type="ECO:0000256" key="7">
    <source>
        <dbReference type="RuleBase" id="RU363032"/>
    </source>
</evidence>
<feature type="transmembrane region" description="Helical" evidence="7">
    <location>
        <begin position="252"/>
        <end position="275"/>
    </location>
</feature>
<evidence type="ECO:0000259" key="8">
    <source>
        <dbReference type="PROSITE" id="PS50928"/>
    </source>
</evidence>
<feature type="transmembrane region" description="Helical" evidence="7">
    <location>
        <begin position="207"/>
        <end position="232"/>
    </location>
</feature>
<dbReference type="InterPro" id="IPR000515">
    <property type="entry name" value="MetI-like"/>
</dbReference>
<keyword evidence="5 7" id="KW-1133">Transmembrane helix</keyword>
<dbReference type="Pfam" id="PF00528">
    <property type="entry name" value="BPD_transp_1"/>
    <property type="match status" value="1"/>
</dbReference>
<evidence type="ECO:0000256" key="3">
    <source>
        <dbReference type="ARBA" id="ARBA00022475"/>
    </source>
</evidence>
<accession>A0ABW4F753</accession>
<organism evidence="9 10">
    <name type="scientific">Pseudonocardia yunnanensis</name>
    <dbReference type="NCBI Taxonomy" id="58107"/>
    <lineage>
        <taxon>Bacteria</taxon>
        <taxon>Bacillati</taxon>
        <taxon>Actinomycetota</taxon>
        <taxon>Actinomycetes</taxon>
        <taxon>Pseudonocardiales</taxon>
        <taxon>Pseudonocardiaceae</taxon>
        <taxon>Pseudonocardia</taxon>
    </lineage>
</organism>
<proteinExistence type="inferred from homology"/>
<dbReference type="PANTHER" id="PTHR43386">
    <property type="entry name" value="OLIGOPEPTIDE TRANSPORT SYSTEM PERMEASE PROTEIN APPC"/>
    <property type="match status" value="1"/>
</dbReference>
<name>A0ABW4F753_9PSEU</name>
<dbReference type="Gene3D" id="1.10.3720.10">
    <property type="entry name" value="MetI-like"/>
    <property type="match status" value="1"/>
</dbReference>
<sequence length="288" mass="29424">MTTTAHLPAPRSVWLRGRLPRPGVVLSAVFLLVAAVAAVAPGLIADQDPLAVGADPGFLPPFASTAHLLGTDHAGRDVFSRLVHGTAPSLVMGLGATGIALVGGAVLGLLAGLGSRATETVVMRVLDIVLAIPELLLALIVIALLGTGTEHALLAVGVATIPYYARMVRAQTHVVRRSGYVEAATGLGIHRAAVIWRHVLPNAIKPVLVLATIGVGTAIAVGASLGFLGLGAQPPAPEWGSMLAAGVQYISIDWMLVAIPGVTITLTVLSVTVLGRDLRRRAEGKAAG</sequence>
<evidence type="ECO:0000256" key="4">
    <source>
        <dbReference type="ARBA" id="ARBA00022692"/>
    </source>
</evidence>
<feature type="transmembrane region" description="Helical" evidence="7">
    <location>
        <begin position="24"/>
        <end position="44"/>
    </location>
</feature>
<keyword evidence="6 7" id="KW-0472">Membrane</keyword>
<keyword evidence="3" id="KW-1003">Cell membrane</keyword>
<dbReference type="PANTHER" id="PTHR43386:SF25">
    <property type="entry name" value="PEPTIDE ABC TRANSPORTER PERMEASE PROTEIN"/>
    <property type="match status" value="1"/>
</dbReference>
<comment type="similarity">
    <text evidence="7">Belongs to the binding-protein-dependent transport system permease family.</text>
</comment>
<evidence type="ECO:0000256" key="6">
    <source>
        <dbReference type="ARBA" id="ARBA00023136"/>
    </source>
</evidence>
<keyword evidence="10" id="KW-1185">Reference proteome</keyword>
<dbReference type="CDD" id="cd06261">
    <property type="entry name" value="TM_PBP2"/>
    <property type="match status" value="1"/>
</dbReference>